<dbReference type="Pfam" id="PF00437">
    <property type="entry name" value="T2SSE"/>
    <property type="match status" value="1"/>
</dbReference>
<dbReference type="PANTHER" id="PTHR30258">
    <property type="entry name" value="TYPE II SECRETION SYSTEM PROTEIN GSPE-RELATED"/>
    <property type="match status" value="1"/>
</dbReference>
<proteinExistence type="inferred from homology"/>
<dbReference type="SMART" id="SM00382">
    <property type="entry name" value="AAA"/>
    <property type="match status" value="1"/>
</dbReference>
<dbReference type="InterPro" id="IPR037257">
    <property type="entry name" value="T2SS_E_N_sf"/>
</dbReference>
<dbReference type="InterPro" id="IPR027417">
    <property type="entry name" value="P-loop_NTPase"/>
</dbReference>
<dbReference type="Gene3D" id="3.40.50.300">
    <property type="entry name" value="P-loop containing nucleotide triphosphate hydrolases"/>
    <property type="match status" value="1"/>
</dbReference>
<evidence type="ECO:0000313" key="5">
    <source>
        <dbReference type="EMBL" id="HGV55289.1"/>
    </source>
</evidence>
<evidence type="ECO:0000256" key="2">
    <source>
        <dbReference type="ARBA" id="ARBA00022741"/>
    </source>
</evidence>
<name>A0A832GQI7_9BACT</name>
<protein>
    <submittedName>
        <fullName evidence="5">Type II/IV secretion system protein</fullName>
    </submittedName>
</protein>
<dbReference type="GO" id="GO:0016887">
    <property type="term" value="F:ATP hydrolysis activity"/>
    <property type="evidence" value="ECO:0007669"/>
    <property type="project" value="TreeGrafter"/>
</dbReference>
<dbReference type="AlphaFoldDB" id="A0A832GQI7"/>
<evidence type="ECO:0000256" key="1">
    <source>
        <dbReference type="ARBA" id="ARBA00006611"/>
    </source>
</evidence>
<dbReference type="PROSITE" id="PS00662">
    <property type="entry name" value="T2SP_E"/>
    <property type="match status" value="1"/>
</dbReference>
<evidence type="ECO:0000256" key="3">
    <source>
        <dbReference type="ARBA" id="ARBA00022840"/>
    </source>
</evidence>
<dbReference type="InterPro" id="IPR001482">
    <property type="entry name" value="T2SS/T4SS_dom"/>
</dbReference>
<keyword evidence="3" id="KW-0067">ATP-binding</keyword>
<comment type="caution">
    <text evidence="5">The sequence shown here is derived from an EMBL/GenBank/DDBJ whole genome shotgun (WGS) entry which is preliminary data.</text>
</comment>
<dbReference type="Gene3D" id="3.30.450.90">
    <property type="match status" value="1"/>
</dbReference>
<keyword evidence="2" id="KW-0547">Nucleotide-binding</keyword>
<evidence type="ECO:0000259" key="4">
    <source>
        <dbReference type="PROSITE" id="PS00662"/>
    </source>
</evidence>
<reference evidence="5" key="1">
    <citation type="journal article" date="2020" name="mSystems">
        <title>Genome- and Community-Level Interaction Insights into Carbon Utilization and Element Cycling Functions of Hydrothermarchaeota in Hydrothermal Sediment.</title>
        <authorList>
            <person name="Zhou Z."/>
            <person name="Liu Y."/>
            <person name="Xu W."/>
            <person name="Pan J."/>
            <person name="Luo Z.H."/>
            <person name="Li M."/>
        </authorList>
    </citation>
    <scope>NUCLEOTIDE SEQUENCE [LARGE SCALE GENOMIC DNA]</scope>
    <source>
        <strain evidence="5">SpSt-605</strain>
    </source>
</reference>
<dbReference type="SUPFAM" id="SSF52540">
    <property type="entry name" value="P-loop containing nucleoside triphosphate hydrolases"/>
    <property type="match status" value="1"/>
</dbReference>
<dbReference type="GO" id="GO:0005524">
    <property type="term" value="F:ATP binding"/>
    <property type="evidence" value="ECO:0007669"/>
    <property type="project" value="UniProtKB-KW"/>
</dbReference>
<dbReference type="GO" id="GO:0005886">
    <property type="term" value="C:plasma membrane"/>
    <property type="evidence" value="ECO:0007669"/>
    <property type="project" value="TreeGrafter"/>
</dbReference>
<dbReference type="CDD" id="cd01129">
    <property type="entry name" value="PulE-GspE-like"/>
    <property type="match status" value="1"/>
</dbReference>
<accession>A0A832GQI7</accession>
<dbReference type="PANTHER" id="PTHR30258:SF2">
    <property type="entry name" value="COMG OPERON PROTEIN 1"/>
    <property type="match status" value="1"/>
</dbReference>
<dbReference type="InterPro" id="IPR003593">
    <property type="entry name" value="AAA+_ATPase"/>
</dbReference>
<dbReference type="Pfam" id="PF05157">
    <property type="entry name" value="MshEN"/>
    <property type="match status" value="1"/>
</dbReference>
<feature type="domain" description="Bacterial type II secretion system protein E" evidence="4">
    <location>
        <begin position="370"/>
        <end position="384"/>
    </location>
</feature>
<dbReference type="SUPFAM" id="SSF160246">
    <property type="entry name" value="EspE N-terminal domain-like"/>
    <property type="match status" value="1"/>
</dbReference>
<dbReference type="InterPro" id="IPR007831">
    <property type="entry name" value="T2SS_GspE_N"/>
</dbReference>
<gene>
    <name evidence="5" type="ORF">ENT73_04285</name>
</gene>
<comment type="similarity">
    <text evidence="1">Belongs to the GSP E family.</text>
</comment>
<sequence>MKLGEIIVRRYGVSKEEIERALEIQKRTGAYLGQILLSEGVISEKQLLSALAEQLGLPFLEREDLEGRPWSIFELSDGLSSAFLEKQKALLLQFEDTGEVVLLTSDPLNFSLLSYLEEVLSFRLKVFLAEEGLISSIAKSYLTQLEGYKRLEEGVEEVDRLREIASEAPVIKYLNQLFILAVENRATDIHIEPYGGQFRVRFRVDGLLHEVDTLERSLYLAVVSRIKLLAGLDIAEKRLPQDGKIALRIASAFLDLRVSTIPVVDGESVVIRLLYKERLSFDISSLGLEEDHRELLLSLTSQPYGMILITGPTGSGKTTTLYSLLTLLNTKERKIITVEDPVEYQLEGINQIQVKTEIGYTFAQALRAILRHDPDVIMIGEIRDKETAEIAIHSALTGHLVLSTLHTNDAPSGLFRLVEMGLEDYLLNASIIGLVAQRIVRRICPYCAEPVEAKGIIKHYQLEPLIERFRYLFPEEEIQPMRGKGCKRCLNRGYLGRVAIFELFRYEDYLKEIFVKEKSLEVMRRVLRERYAFRTLREDGFIKVLKGITTPEEVLRVA</sequence>
<dbReference type="EMBL" id="DSZU01000073">
    <property type="protein sequence ID" value="HGV55289.1"/>
    <property type="molecule type" value="Genomic_DNA"/>
</dbReference>
<organism evidence="5">
    <name type="scientific">Caldimicrobium thiodismutans</name>
    <dbReference type="NCBI Taxonomy" id="1653476"/>
    <lineage>
        <taxon>Bacteria</taxon>
        <taxon>Pseudomonadati</taxon>
        <taxon>Thermodesulfobacteriota</taxon>
        <taxon>Thermodesulfobacteria</taxon>
        <taxon>Thermodesulfobacteriales</taxon>
        <taxon>Thermodesulfobacteriaceae</taxon>
        <taxon>Caldimicrobium</taxon>
    </lineage>
</organism>